<dbReference type="EMBL" id="FXUL01000022">
    <property type="protein sequence ID" value="SMP75043.1"/>
    <property type="molecule type" value="Genomic_DNA"/>
</dbReference>
<evidence type="ECO:0000313" key="14">
    <source>
        <dbReference type="Proteomes" id="UP001158049"/>
    </source>
</evidence>
<dbReference type="InterPro" id="IPR009721">
    <property type="entry name" value="O-acyltransferase_WSD1_C"/>
</dbReference>
<feature type="domain" description="O-acyltransferase WSD1-like N-terminal" evidence="11">
    <location>
        <begin position="11"/>
        <end position="275"/>
    </location>
</feature>
<sequence>MKDAMNSGEALSAVDRAWLRMDRPTNLMVICGMMMFRHRLRLAAVKALVQQRLLCFHRFRQRIDGSGFDAHWQNDETFDVDWHVRHIALPEQGSGVGMEELVGVLVSTPLDRSKPMWQFHLIDDSGGGSVLLLRIHHCYGDGFAMLHVISSMMDEAPNRAHPAPVDLPRHAAAGSALERVLGPVTQAAGAALRTALGASAVGKDLLAHPLHGLGYAVTGVDYALAATAIAVMPPDSPTRLKGPLGVMKRVAWTPPLALGEVKAIAGAMDCSVNDVLVACIAGALRRYLQEQGEDLEAAEVRALVPVNLRPPGPLTALGNQFGLVFLDLPLGIAEPLARVLEVHRRMRALRGSKQPAVSLAILNAMGVAPDALNQRLSDALSGNASLVISNVHGIEQPRYLAGQRIERQMFWVPQSGGIGLGISMLSYAGEVAFGVLADAQRVPEPASIAHHFKAEFETLLLTLLLMPWPSAARRD</sequence>
<evidence type="ECO:0000256" key="3">
    <source>
        <dbReference type="ARBA" id="ARBA00009587"/>
    </source>
</evidence>
<evidence type="ECO:0000313" key="13">
    <source>
        <dbReference type="EMBL" id="SMP75043.1"/>
    </source>
</evidence>
<comment type="pathway">
    <text evidence="1">Glycerolipid metabolism; triacylglycerol biosynthesis.</text>
</comment>
<evidence type="ECO:0000256" key="1">
    <source>
        <dbReference type="ARBA" id="ARBA00004771"/>
    </source>
</evidence>
<evidence type="ECO:0000256" key="8">
    <source>
        <dbReference type="ARBA" id="ARBA00023098"/>
    </source>
</evidence>
<dbReference type="InterPro" id="IPR023213">
    <property type="entry name" value="CAT-like_dom_sf"/>
</dbReference>
<dbReference type="SUPFAM" id="SSF52777">
    <property type="entry name" value="CoA-dependent acyltransferases"/>
    <property type="match status" value="2"/>
</dbReference>
<evidence type="ECO:0000256" key="7">
    <source>
        <dbReference type="ARBA" id="ARBA00022798"/>
    </source>
</evidence>
<keyword evidence="8" id="KW-0443">Lipid metabolism</keyword>
<evidence type="ECO:0000256" key="2">
    <source>
        <dbReference type="ARBA" id="ARBA00005189"/>
    </source>
</evidence>
<comment type="caution">
    <text evidence="13">The sequence shown here is derived from an EMBL/GenBank/DDBJ whole genome shotgun (WGS) entry which is preliminary data.</text>
</comment>
<dbReference type="PANTHER" id="PTHR31650:SF1">
    <property type="entry name" value="WAX ESTER SYNTHASE_DIACYLGLYCEROL ACYLTRANSFERASE 4-RELATED"/>
    <property type="match status" value="1"/>
</dbReference>
<evidence type="ECO:0000259" key="11">
    <source>
        <dbReference type="Pfam" id="PF03007"/>
    </source>
</evidence>
<evidence type="ECO:0000256" key="4">
    <source>
        <dbReference type="ARBA" id="ARBA00013244"/>
    </source>
</evidence>
<organism evidence="13 14">
    <name type="scientific">Noviherbaspirillum suwonense</name>
    <dbReference type="NCBI Taxonomy" id="1224511"/>
    <lineage>
        <taxon>Bacteria</taxon>
        <taxon>Pseudomonadati</taxon>
        <taxon>Pseudomonadota</taxon>
        <taxon>Betaproteobacteria</taxon>
        <taxon>Burkholderiales</taxon>
        <taxon>Oxalobacteraceae</taxon>
        <taxon>Noviherbaspirillum</taxon>
    </lineage>
</organism>
<evidence type="ECO:0000256" key="10">
    <source>
        <dbReference type="ARBA" id="ARBA00048109"/>
    </source>
</evidence>
<feature type="domain" description="O-acyltransferase WSD1 C-terminal" evidence="12">
    <location>
        <begin position="318"/>
        <end position="459"/>
    </location>
</feature>
<dbReference type="Pfam" id="PF03007">
    <property type="entry name" value="WS_DGAT_cat"/>
    <property type="match status" value="1"/>
</dbReference>
<evidence type="ECO:0000256" key="6">
    <source>
        <dbReference type="ARBA" id="ARBA00022679"/>
    </source>
</evidence>
<keyword evidence="9 13" id="KW-0012">Acyltransferase</keyword>
<gene>
    <name evidence="13" type="ORF">SAMN06295970_12221</name>
</gene>
<dbReference type="GO" id="GO:0016746">
    <property type="term" value="F:acyltransferase activity"/>
    <property type="evidence" value="ECO:0007669"/>
    <property type="project" value="UniProtKB-KW"/>
</dbReference>
<keyword evidence="7" id="KW-0319">Glycerol metabolism</keyword>
<dbReference type="Pfam" id="PF06974">
    <property type="entry name" value="WS_DGAT_C"/>
    <property type="match status" value="1"/>
</dbReference>
<name>A0ABY1QPD5_9BURK</name>
<dbReference type="NCBIfam" id="TIGR02946">
    <property type="entry name" value="acyl_WS_DGAT"/>
    <property type="match status" value="1"/>
</dbReference>
<comment type="catalytic activity">
    <reaction evidence="10">
        <text>an acyl-CoA + a 1,2-diacyl-sn-glycerol = a triacyl-sn-glycerol + CoA</text>
        <dbReference type="Rhea" id="RHEA:10868"/>
        <dbReference type="ChEBI" id="CHEBI:17815"/>
        <dbReference type="ChEBI" id="CHEBI:57287"/>
        <dbReference type="ChEBI" id="CHEBI:58342"/>
        <dbReference type="ChEBI" id="CHEBI:64615"/>
        <dbReference type="EC" id="2.3.1.20"/>
    </reaction>
</comment>
<keyword evidence="6" id="KW-0808">Transferase</keyword>
<keyword evidence="14" id="KW-1185">Reference proteome</keyword>
<evidence type="ECO:0000259" key="12">
    <source>
        <dbReference type="Pfam" id="PF06974"/>
    </source>
</evidence>
<dbReference type="InterPro" id="IPR045034">
    <property type="entry name" value="O-acyltransferase_WSD1-like"/>
</dbReference>
<accession>A0ABY1QPD5</accession>
<evidence type="ECO:0000256" key="9">
    <source>
        <dbReference type="ARBA" id="ARBA00023315"/>
    </source>
</evidence>
<dbReference type="PANTHER" id="PTHR31650">
    <property type="entry name" value="O-ACYLTRANSFERASE (WSD1-LIKE) FAMILY PROTEIN"/>
    <property type="match status" value="1"/>
</dbReference>
<keyword evidence="5" id="KW-0444">Lipid biosynthesis</keyword>
<reference evidence="13 14" key="1">
    <citation type="submission" date="2017-05" db="EMBL/GenBank/DDBJ databases">
        <authorList>
            <person name="Varghese N."/>
            <person name="Submissions S."/>
        </authorList>
    </citation>
    <scope>NUCLEOTIDE SEQUENCE [LARGE SCALE GENOMIC DNA]</scope>
    <source>
        <strain evidence="13 14">DSM 26001</strain>
    </source>
</reference>
<evidence type="ECO:0000256" key="5">
    <source>
        <dbReference type="ARBA" id="ARBA00022516"/>
    </source>
</evidence>
<dbReference type="Gene3D" id="3.30.559.10">
    <property type="entry name" value="Chloramphenicol acetyltransferase-like domain"/>
    <property type="match status" value="1"/>
</dbReference>
<comment type="similarity">
    <text evidence="3">Belongs to the long-chain O-acyltransferase family.</text>
</comment>
<dbReference type="EC" id="2.3.1.20" evidence="4"/>
<dbReference type="InterPro" id="IPR014292">
    <property type="entry name" value="Acyl_transf_WS/DGAT"/>
</dbReference>
<protein>
    <recommendedName>
        <fullName evidence="4">diacylglycerol O-acyltransferase</fullName>
        <ecNumber evidence="4">2.3.1.20</ecNumber>
    </recommendedName>
</protein>
<dbReference type="InterPro" id="IPR004255">
    <property type="entry name" value="O-acyltransferase_WSD1_N"/>
</dbReference>
<comment type="pathway">
    <text evidence="2">Lipid metabolism.</text>
</comment>
<proteinExistence type="inferred from homology"/>
<dbReference type="Proteomes" id="UP001158049">
    <property type="component" value="Unassembled WGS sequence"/>
</dbReference>